<keyword evidence="2" id="KW-1185">Reference proteome</keyword>
<protein>
    <recommendedName>
        <fullName evidence="3">Tryptophan-rich sensory protein</fullName>
    </recommendedName>
</protein>
<reference evidence="2" key="1">
    <citation type="journal article" date="2019" name="Int. J. Syst. Evol. Microbiol.">
        <title>The Global Catalogue of Microorganisms (GCM) 10K type strain sequencing project: providing services to taxonomists for standard genome sequencing and annotation.</title>
        <authorList>
            <consortium name="The Broad Institute Genomics Platform"/>
            <consortium name="The Broad Institute Genome Sequencing Center for Infectious Disease"/>
            <person name="Wu L."/>
            <person name="Ma J."/>
        </authorList>
    </citation>
    <scope>NUCLEOTIDE SEQUENCE [LARGE SCALE GENOMIC DNA]</scope>
    <source>
        <strain evidence="2">CCUG 55608</strain>
    </source>
</reference>
<evidence type="ECO:0008006" key="3">
    <source>
        <dbReference type="Google" id="ProtNLM"/>
    </source>
</evidence>
<name>A0ABW3Q3H9_9BACT</name>
<organism evidence="1 2">
    <name type="scientific">Larkinella insperata</name>
    <dbReference type="NCBI Taxonomy" id="332158"/>
    <lineage>
        <taxon>Bacteria</taxon>
        <taxon>Pseudomonadati</taxon>
        <taxon>Bacteroidota</taxon>
        <taxon>Cytophagia</taxon>
        <taxon>Cytophagales</taxon>
        <taxon>Spirosomataceae</taxon>
        <taxon>Larkinella</taxon>
    </lineage>
</organism>
<proteinExistence type="predicted"/>
<comment type="caution">
    <text evidence="1">The sequence shown here is derived from an EMBL/GenBank/DDBJ whole genome shotgun (WGS) entry which is preliminary data.</text>
</comment>
<dbReference type="RefSeq" id="WP_265989570.1">
    <property type="nucleotide sequence ID" value="NZ_CP110973.1"/>
</dbReference>
<dbReference type="EMBL" id="JBHTLP010000002">
    <property type="protein sequence ID" value="MFD1140361.1"/>
    <property type="molecule type" value="Genomic_DNA"/>
</dbReference>
<evidence type="ECO:0000313" key="1">
    <source>
        <dbReference type="EMBL" id="MFD1140361.1"/>
    </source>
</evidence>
<sequence>MALAWIISGVVLAYYCGKALRAPGKPNWNKAIVSTIFWPLSIVTNWLADKQK</sequence>
<gene>
    <name evidence="1" type="ORF">ACFQ4C_04545</name>
</gene>
<accession>A0ABW3Q3H9</accession>
<dbReference type="Proteomes" id="UP001597116">
    <property type="component" value="Unassembled WGS sequence"/>
</dbReference>
<evidence type="ECO:0000313" key="2">
    <source>
        <dbReference type="Proteomes" id="UP001597116"/>
    </source>
</evidence>